<sequence>MTYGDIARQVRLNQITHRLFWPVYQ</sequence>
<evidence type="ECO:0000313" key="1">
    <source>
        <dbReference type="EMBL" id="RXF67669.1"/>
    </source>
</evidence>
<proteinExistence type="predicted"/>
<dbReference type="Proteomes" id="UP000290848">
    <property type="component" value="Unassembled WGS sequence"/>
</dbReference>
<protein>
    <submittedName>
        <fullName evidence="1">Uncharacterized protein</fullName>
    </submittedName>
</protein>
<gene>
    <name evidence="1" type="ORF">EKH83_18950</name>
</gene>
<accession>A0A4Q0M4M7</accession>
<comment type="caution">
    <text evidence="1">The sequence shown here is derived from an EMBL/GenBank/DDBJ whole genome shotgun (WGS) entry which is preliminary data.</text>
</comment>
<dbReference type="EMBL" id="RXOC01000016">
    <property type="protein sequence ID" value="RXF67669.1"/>
    <property type="molecule type" value="Genomic_DNA"/>
</dbReference>
<dbReference type="AlphaFoldDB" id="A0A4Q0M4M7"/>
<organism evidence="1 2">
    <name type="scientific">Arcticibacter tournemirensis</name>
    <dbReference type="NCBI Taxonomy" id="699437"/>
    <lineage>
        <taxon>Bacteria</taxon>
        <taxon>Pseudomonadati</taxon>
        <taxon>Bacteroidota</taxon>
        <taxon>Sphingobacteriia</taxon>
        <taxon>Sphingobacteriales</taxon>
        <taxon>Sphingobacteriaceae</taxon>
        <taxon>Arcticibacter</taxon>
    </lineage>
</organism>
<reference evidence="1 2" key="1">
    <citation type="submission" date="2018-12" db="EMBL/GenBank/DDBJ databases">
        <title>The Draft Genome Sequence of the Soil Bacterium Pedobacter tournemirensis R1.</title>
        <authorList>
            <person name="He J."/>
        </authorList>
    </citation>
    <scope>NUCLEOTIDE SEQUENCE [LARGE SCALE GENOMIC DNA]</scope>
    <source>
        <strain evidence="1 2">R1</strain>
    </source>
</reference>
<evidence type="ECO:0000313" key="2">
    <source>
        <dbReference type="Proteomes" id="UP000290848"/>
    </source>
</evidence>
<name>A0A4Q0M4M7_9SPHI</name>